<organism evidence="1">
    <name type="scientific">Streptomyces sp. NBC_00180</name>
    <dbReference type="NCBI Taxonomy" id="2903632"/>
    <lineage>
        <taxon>Bacteria</taxon>
        <taxon>Bacillati</taxon>
        <taxon>Actinomycetota</taxon>
        <taxon>Actinomycetes</taxon>
        <taxon>Kitasatosporales</taxon>
        <taxon>Streptomycetaceae</taxon>
        <taxon>Streptomyces</taxon>
    </lineage>
</organism>
<protein>
    <submittedName>
        <fullName evidence="1">Uncharacterized protein</fullName>
    </submittedName>
</protein>
<name>A0AAU1I1N8_9ACTN</name>
<reference evidence="1" key="1">
    <citation type="submission" date="2022-10" db="EMBL/GenBank/DDBJ databases">
        <title>The complete genomes of actinobacterial strains from the NBC collection.</title>
        <authorList>
            <person name="Joergensen T.S."/>
            <person name="Alvarez Arevalo M."/>
            <person name="Sterndorff E.B."/>
            <person name="Faurdal D."/>
            <person name="Vuksanovic O."/>
            <person name="Mourched A.-S."/>
            <person name="Charusanti P."/>
            <person name="Shaw S."/>
            <person name="Blin K."/>
            <person name="Weber T."/>
        </authorList>
    </citation>
    <scope>NUCLEOTIDE SEQUENCE</scope>
    <source>
        <strain evidence="1">NBC 00180</strain>
    </source>
</reference>
<evidence type="ECO:0000313" key="1">
    <source>
        <dbReference type="EMBL" id="WTP88584.1"/>
    </source>
</evidence>
<proteinExistence type="predicted"/>
<dbReference type="EMBL" id="CP108140">
    <property type="protein sequence ID" value="WTP88584.1"/>
    <property type="molecule type" value="Genomic_DNA"/>
</dbReference>
<dbReference type="AlphaFoldDB" id="A0AAU1I1N8"/>
<accession>A0AAU1I1N8</accession>
<sequence>MESQTIRPGHLTAHQTAQRLGITPAGGWPPIAAHLHREVPRGF</sequence>
<gene>
    <name evidence="1" type="ORF">OG477_25960</name>
</gene>